<dbReference type="Proteomes" id="UP000018849">
    <property type="component" value="Unassembled WGS sequence"/>
</dbReference>
<evidence type="ECO:0000313" key="7">
    <source>
        <dbReference type="Proteomes" id="UP000018849"/>
    </source>
</evidence>
<evidence type="ECO:0000313" key="6">
    <source>
        <dbReference type="EMBL" id="EPN57969.1"/>
    </source>
</evidence>
<dbReference type="GO" id="GO:0005524">
    <property type="term" value="F:ATP binding"/>
    <property type="evidence" value="ECO:0007669"/>
    <property type="project" value="UniProtKB-KW"/>
</dbReference>
<feature type="non-terminal residue" evidence="6">
    <location>
        <position position="69"/>
    </location>
</feature>
<organism evidence="6 7">
    <name type="scientific">Pseudomonas syringae pv. actinidiae ICMP 19096</name>
    <dbReference type="NCBI Taxonomy" id="1194405"/>
    <lineage>
        <taxon>Bacteria</taxon>
        <taxon>Pseudomonadati</taxon>
        <taxon>Pseudomonadota</taxon>
        <taxon>Gammaproteobacteria</taxon>
        <taxon>Pseudomonadales</taxon>
        <taxon>Pseudomonadaceae</taxon>
        <taxon>Pseudomonas</taxon>
        <taxon>Pseudomonas syringae</taxon>
    </lineage>
</organism>
<feature type="domain" description="ABC transporter" evidence="5">
    <location>
        <begin position="1"/>
        <end position="57"/>
    </location>
</feature>
<dbReference type="AlphaFoldDB" id="A0A656JW96"/>
<evidence type="ECO:0000256" key="4">
    <source>
        <dbReference type="ARBA" id="ARBA00022840"/>
    </source>
</evidence>
<evidence type="ECO:0000259" key="5">
    <source>
        <dbReference type="Pfam" id="PF00005"/>
    </source>
</evidence>
<dbReference type="Pfam" id="PF00005">
    <property type="entry name" value="ABC_tran"/>
    <property type="match status" value="1"/>
</dbReference>
<dbReference type="InterPro" id="IPR027417">
    <property type="entry name" value="P-loop_NTPase"/>
</dbReference>
<name>A0A656JW96_PSESF</name>
<dbReference type="SUPFAM" id="SSF52540">
    <property type="entry name" value="P-loop containing nucleoside triphosphate hydrolases"/>
    <property type="match status" value="1"/>
</dbReference>
<dbReference type="InterPro" id="IPR003439">
    <property type="entry name" value="ABC_transporter-like_ATP-bd"/>
</dbReference>
<dbReference type="GO" id="GO:0016887">
    <property type="term" value="F:ATP hydrolysis activity"/>
    <property type="evidence" value="ECO:0007669"/>
    <property type="project" value="InterPro"/>
</dbReference>
<reference evidence="6 7" key="1">
    <citation type="journal article" date="2013" name="PLoS Pathog.">
        <title>Genomic analysis of the Kiwifruit pathogen Pseudomonas syringae pv. actinidiae provides insight into the origins of an emergent plant disease.</title>
        <authorList>
            <person name="McCann H.C."/>
            <person name="Rikkerink E.H."/>
            <person name="Bertels F."/>
            <person name="Fiers M."/>
            <person name="Lu A."/>
            <person name="Rees-George J."/>
            <person name="Andersen M.T."/>
            <person name="Gleave A.P."/>
            <person name="Haubold B."/>
            <person name="Wohlers M.W."/>
            <person name="Guttman D.S."/>
            <person name="Wang P.W."/>
            <person name="Straub C."/>
            <person name="Vanneste J.L."/>
            <person name="Rainey P.B."/>
            <person name="Templeton M.D."/>
        </authorList>
    </citation>
    <scope>NUCLEOTIDE SEQUENCE [LARGE SCALE GENOMIC DNA]</scope>
    <source>
        <strain evidence="6 7">ICMP 19096</strain>
    </source>
</reference>
<gene>
    <name evidence="6" type="ORF">A245_20131</name>
</gene>
<proteinExistence type="inferred from homology"/>
<dbReference type="EMBL" id="AOKF01001707">
    <property type="protein sequence ID" value="EPN57969.1"/>
    <property type="molecule type" value="Genomic_DNA"/>
</dbReference>
<dbReference type="Gene3D" id="3.40.50.300">
    <property type="entry name" value="P-loop containing nucleotide triphosphate hydrolases"/>
    <property type="match status" value="1"/>
</dbReference>
<evidence type="ECO:0000256" key="3">
    <source>
        <dbReference type="ARBA" id="ARBA00022741"/>
    </source>
</evidence>
<dbReference type="PANTHER" id="PTHR43776">
    <property type="entry name" value="TRANSPORT ATP-BINDING PROTEIN"/>
    <property type="match status" value="1"/>
</dbReference>
<evidence type="ECO:0000256" key="1">
    <source>
        <dbReference type="ARBA" id="ARBA00005417"/>
    </source>
</evidence>
<keyword evidence="3" id="KW-0547">Nucleotide-binding</keyword>
<comment type="similarity">
    <text evidence="1">Belongs to the ABC transporter superfamily.</text>
</comment>
<sequence>KSTLAKMLLGLLAPSSGDVLVNGKHLAGTDRKEMARHIQPIFQDPYSSLNPRKTLREIVTLPLIVHDIG</sequence>
<evidence type="ECO:0000256" key="2">
    <source>
        <dbReference type="ARBA" id="ARBA00022448"/>
    </source>
</evidence>
<keyword evidence="4 6" id="KW-0067">ATP-binding</keyword>
<comment type="caution">
    <text evidence="6">The sequence shown here is derived from an EMBL/GenBank/DDBJ whole genome shotgun (WGS) entry which is preliminary data.</text>
</comment>
<keyword evidence="2" id="KW-0813">Transport</keyword>
<dbReference type="PANTHER" id="PTHR43776:SF7">
    <property type="entry name" value="D,D-DIPEPTIDE TRANSPORT ATP-BINDING PROTEIN DDPF-RELATED"/>
    <property type="match status" value="1"/>
</dbReference>
<dbReference type="InterPro" id="IPR050319">
    <property type="entry name" value="ABC_transp_ATP-bind"/>
</dbReference>
<protein>
    <submittedName>
        <fullName evidence="6">Peptide ABC transporter ATP-binding protein</fullName>
    </submittedName>
</protein>
<accession>A0A656JW96</accession>
<feature type="non-terminal residue" evidence="6">
    <location>
        <position position="1"/>
    </location>
</feature>